<dbReference type="NCBIfam" id="TIGR01076">
    <property type="entry name" value="sortase_fam"/>
    <property type="match status" value="1"/>
</dbReference>
<reference evidence="3" key="1">
    <citation type="submission" date="2021-03" db="EMBL/GenBank/DDBJ databases">
        <title>Genomic Encyclopedia of Type Strains, Phase IV (KMG-IV): sequencing the most valuable type-strain genomes for metagenomic binning, comparative biology and taxonomic classification.</title>
        <authorList>
            <person name="Goeker M."/>
        </authorList>
    </citation>
    <scope>NUCLEOTIDE SEQUENCE</scope>
    <source>
        <strain evidence="3">DSM 107338</strain>
    </source>
</reference>
<dbReference type="InterPro" id="IPR023365">
    <property type="entry name" value="Sortase_dom-sf"/>
</dbReference>
<dbReference type="SUPFAM" id="SSF63817">
    <property type="entry name" value="Sortase"/>
    <property type="match status" value="1"/>
</dbReference>
<accession>A0A9X1CI05</accession>
<evidence type="ECO:0000256" key="1">
    <source>
        <dbReference type="ARBA" id="ARBA00022801"/>
    </source>
</evidence>
<evidence type="ECO:0000256" key="2">
    <source>
        <dbReference type="PIRSR" id="PIRSR605754-1"/>
    </source>
</evidence>
<dbReference type="RefSeq" id="WP_149474294.1">
    <property type="nucleotide sequence ID" value="NZ_JAGGMB010000012.1"/>
</dbReference>
<feature type="active site" description="Acyl-thioester intermediate" evidence="2">
    <location>
        <position position="183"/>
    </location>
</feature>
<dbReference type="Pfam" id="PF04203">
    <property type="entry name" value="Sortase"/>
    <property type="match status" value="1"/>
</dbReference>
<dbReference type="EC" id="3.4.22.70" evidence="3"/>
<name>A0A9X1CI05_9BACI</name>
<keyword evidence="4" id="KW-1185">Reference proteome</keyword>
<dbReference type="Gene3D" id="2.40.260.10">
    <property type="entry name" value="Sortase"/>
    <property type="match status" value="1"/>
</dbReference>
<evidence type="ECO:0000313" key="4">
    <source>
        <dbReference type="Proteomes" id="UP001138793"/>
    </source>
</evidence>
<dbReference type="InterPro" id="IPR053525">
    <property type="entry name" value="Sortase_D"/>
</dbReference>
<dbReference type="Proteomes" id="UP001138793">
    <property type="component" value="Unassembled WGS sequence"/>
</dbReference>
<proteinExistence type="predicted"/>
<gene>
    <name evidence="3" type="ORF">J2Z64_003329</name>
</gene>
<dbReference type="InterPro" id="IPR041999">
    <property type="entry name" value="Sortase_D_1"/>
</dbReference>
<dbReference type="CDD" id="cd05828">
    <property type="entry name" value="Sortase_D_1"/>
    <property type="match status" value="1"/>
</dbReference>
<dbReference type="OrthoDB" id="165822at2"/>
<dbReference type="AlphaFoldDB" id="A0A9X1CI05"/>
<sequence>MDKLLVFIIIVGLAVCSYNAYQWKAGSKGVKSISQEEIQPHTTVISSVLKIEDRITSASNNPIMSNQLDSHEIGENMATLSIPAIEKAYSVFWGTDDKTLKQGVGMYISQWTTTPDQLGHTVVSGHRDTVFIELGSVSEGDEVVIDYEGKRYTYVVKAIWITDAEDRSVIVKKDHAMLTITTCYPFNYFGSAPDRYIIQAELVNANVY</sequence>
<dbReference type="InterPro" id="IPR005754">
    <property type="entry name" value="Sortase"/>
</dbReference>
<feature type="active site" description="Proton donor/acceptor" evidence="2">
    <location>
        <position position="126"/>
    </location>
</feature>
<evidence type="ECO:0000313" key="3">
    <source>
        <dbReference type="EMBL" id="MBP2079060.1"/>
    </source>
</evidence>
<organism evidence="3 4">
    <name type="scientific">Oceanobacillus polygoni</name>
    <dbReference type="NCBI Taxonomy" id="1235259"/>
    <lineage>
        <taxon>Bacteria</taxon>
        <taxon>Bacillati</taxon>
        <taxon>Bacillota</taxon>
        <taxon>Bacilli</taxon>
        <taxon>Bacillales</taxon>
        <taxon>Bacillaceae</taxon>
        <taxon>Oceanobacillus</taxon>
    </lineage>
</organism>
<comment type="caution">
    <text evidence="3">The sequence shown here is derived from an EMBL/GenBank/DDBJ whole genome shotgun (WGS) entry which is preliminary data.</text>
</comment>
<protein>
    <submittedName>
        <fullName evidence="3">Sortase A</fullName>
        <ecNumber evidence="3">3.4.22.70</ecNumber>
    </submittedName>
</protein>
<keyword evidence="1 3" id="KW-0378">Hydrolase</keyword>
<dbReference type="GO" id="GO:0016787">
    <property type="term" value="F:hydrolase activity"/>
    <property type="evidence" value="ECO:0007669"/>
    <property type="project" value="UniProtKB-KW"/>
</dbReference>
<dbReference type="NCBIfam" id="NF033746">
    <property type="entry name" value="class_D_sortase"/>
    <property type="match status" value="1"/>
</dbReference>
<dbReference type="EMBL" id="JAGGMB010000012">
    <property type="protein sequence ID" value="MBP2079060.1"/>
    <property type="molecule type" value="Genomic_DNA"/>
</dbReference>